<proteinExistence type="inferred from homology"/>
<accession>A0ABX4EYV7</accession>
<evidence type="ECO:0000256" key="3">
    <source>
        <dbReference type="ARBA" id="ARBA00019048"/>
    </source>
</evidence>
<dbReference type="EC" id="2.7.7.9" evidence="2 7"/>
<dbReference type="InterPro" id="IPR005835">
    <property type="entry name" value="NTP_transferase_dom"/>
</dbReference>
<keyword evidence="4 7" id="KW-0808">Transferase</keyword>
<dbReference type="PANTHER" id="PTHR43197">
    <property type="entry name" value="UTP--GLUCOSE-1-PHOSPHATE URIDYLYLTRANSFERASE"/>
    <property type="match status" value="1"/>
</dbReference>
<protein>
    <recommendedName>
        <fullName evidence="3 7">UTP--glucose-1-phosphate uridylyltransferase</fullName>
        <ecNumber evidence="2 7">2.7.7.9</ecNumber>
    </recommendedName>
    <alternativeName>
        <fullName evidence="7">UDP-glucose pyrophosphorylase</fullName>
    </alternativeName>
</protein>
<feature type="domain" description="Nucleotidyl transferase" evidence="8">
    <location>
        <begin position="26"/>
        <end position="284"/>
    </location>
</feature>
<evidence type="ECO:0000256" key="2">
    <source>
        <dbReference type="ARBA" id="ARBA00012415"/>
    </source>
</evidence>
<dbReference type="PANTHER" id="PTHR43197:SF1">
    <property type="entry name" value="UTP--GLUCOSE-1-PHOSPHATE URIDYLYLTRANSFERASE"/>
    <property type="match status" value="1"/>
</dbReference>
<dbReference type="Gene3D" id="3.90.550.10">
    <property type="entry name" value="Spore Coat Polysaccharide Biosynthesis Protein SpsA, Chain A"/>
    <property type="match status" value="1"/>
</dbReference>
<dbReference type="SUPFAM" id="SSF53448">
    <property type="entry name" value="Nucleotide-diphospho-sugar transferases"/>
    <property type="match status" value="1"/>
</dbReference>
<organism evidence="9 10">
    <name type="scientific">Bordetella genomosp. 1</name>
    <dbReference type="NCBI Taxonomy" id="1395607"/>
    <lineage>
        <taxon>Bacteria</taxon>
        <taxon>Pseudomonadati</taxon>
        <taxon>Pseudomonadota</taxon>
        <taxon>Betaproteobacteria</taxon>
        <taxon>Burkholderiales</taxon>
        <taxon>Alcaligenaceae</taxon>
        <taxon>Bordetella</taxon>
    </lineage>
</organism>
<evidence type="ECO:0000256" key="7">
    <source>
        <dbReference type="RuleBase" id="RU361259"/>
    </source>
</evidence>
<dbReference type="GO" id="GO:0016779">
    <property type="term" value="F:nucleotidyltransferase activity"/>
    <property type="evidence" value="ECO:0007669"/>
    <property type="project" value="UniProtKB-KW"/>
</dbReference>
<dbReference type="EMBL" id="NEVR01000003">
    <property type="protein sequence ID" value="OZI64281.1"/>
    <property type="molecule type" value="Genomic_DNA"/>
</dbReference>
<name>A0ABX4EYV7_9BORD</name>
<sequence>MDHPGAVRADRGAKPLPAVRKAVFPVAGLGTRFLPATKAMPKEMLPVVDKPLIQYAVEEAVAAGITELIFITGRNKRPIEDHFDRVPELEATLESKNKTELLETVRSVLPDHVNCVYTRQSAPLGLGHAVLCAEAIVGNEPFVVLLADDLIDADTPVTAQMVEVARKQGGSVLAVQPVKPEHTDRYGIVSGQMRDERLMQVSGIVEKPAPRDAPSRLGVVGRYVLEPEIFTYLRQTQAGVGGEIQLTDAIAAMLKDRAVFGYQYEGERYDCGSKAGFYRANVELGRKYHQLDTAEE</sequence>
<dbReference type="InterPro" id="IPR029044">
    <property type="entry name" value="Nucleotide-diphossugar_trans"/>
</dbReference>
<dbReference type="Proteomes" id="UP000216354">
    <property type="component" value="Unassembled WGS sequence"/>
</dbReference>
<comment type="catalytic activity">
    <reaction evidence="6 7">
        <text>alpha-D-glucose 1-phosphate + UTP + H(+) = UDP-alpha-D-glucose + diphosphate</text>
        <dbReference type="Rhea" id="RHEA:19889"/>
        <dbReference type="ChEBI" id="CHEBI:15378"/>
        <dbReference type="ChEBI" id="CHEBI:33019"/>
        <dbReference type="ChEBI" id="CHEBI:46398"/>
        <dbReference type="ChEBI" id="CHEBI:58601"/>
        <dbReference type="ChEBI" id="CHEBI:58885"/>
        <dbReference type="EC" id="2.7.7.9"/>
    </reaction>
</comment>
<evidence type="ECO:0000256" key="6">
    <source>
        <dbReference type="ARBA" id="ARBA00048128"/>
    </source>
</evidence>
<dbReference type="InterPro" id="IPR005771">
    <property type="entry name" value="GalU_uridylyltTrfase_bac/arc"/>
</dbReference>
<evidence type="ECO:0000256" key="4">
    <source>
        <dbReference type="ARBA" id="ARBA00022679"/>
    </source>
</evidence>
<dbReference type="CDD" id="cd02541">
    <property type="entry name" value="UGPase_prokaryotic"/>
    <property type="match status" value="1"/>
</dbReference>
<comment type="similarity">
    <text evidence="1 7">Belongs to the UDPGP type 2 family.</text>
</comment>
<evidence type="ECO:0000313" key="9">
    <source>
        <dbReference type="EMBL" id="OZI64281.1"/>
    </source>
</evidence>
<dbReference type="NCBIfam" id="TIGR01099">
    <property type="entry name" value="galU"/>
    <property type="match status" value="1"/>
</dbReference>
<reference evidence="9 10" key="1">
    <citation type="submission" date="2017-05" db="EMBL/GenBank/DDBJ databases">
        <title>Complete and WGS of Bordetella genogroups.</title>
        <authorList>
            <person name="Spilker T."/>
            <person name="Lipuma J."/>
        </authorList>
    </citation>
    <scope>NUCLEOTIDE SEQUENCE [LARGE SCALE GENOMIC DNA]</scope>
    <source>
        <strain evidence="9 10">AU9795</strain>
    </source>
</reference>
<evidence type="ECO:0000256" key="5">
    <source>
        <dbReference type="ARBA" id="ARBA00022695"/>
    </source>
</evidence>
<evidence type="ECO:0000259" key="8">
    <source>
        <dbReference type="Pfam" id="PF00483"/>
    </source>
</evidence>
<comment type="caution">
    <text evidence="9">The sequence shown here is derived from an EMBL/GenBank/DDBJ whole genome shotgun (WGS) entry which is preliminary data.</text>
</comment>
<evidence type="ECO:0000256" key="1">
    <source>
        <dbReference type="ARBA" id="ARBA00006890"/>
    </source>
</evidence>
<gene>
    <name evidence="9" type="ORF">CAL27_16410</name>
</gene>
<keyword evidence="5 7" id="KW-0548">Nucleotidyltransferase</keyword>
<evidence type="ECO:0000313" key="10">
    <source>
        <dbReference type="Proteomes" id="UP000216354"/>
    </source>
</evidence>
<dbReference type="Pfam" id="PF00483">
    <property type="entry name" value="NTP_transferase"/>
    <property type="match status" value="1"/>
</dbReference>
<keyword evidence="10" id="KW-1185">Reference proteome</keyword>